<dbReference type="Proteomes" id="UP000196084">
    <property type="component" value="Unassembled WGS sequence"/>
</dbReference>
<dbReference type="AlphaFoldDB" id="A0A202E9W3"/>
<feature type="region of interest" description="Disordered" evidence="2">
    <location>
        <begin position="1"/>
        <end position="20"/>
    </location>
</feature>
<gene>
    <name evidence="3" type="ORF">B2G88_11730</name>
</gene>
<dbReference type="RefSeq" id="WP_087714839.1">
    <property type="nucleotide sequence ID" value="NZ_MWPH01000002.1"/>
</dbReference>
<dbReference type="Gene3D" id="1.10.600.10">
    <property type="entry name" value="Farnesyl Diphosphate Synthase"/>
    <property type="match status" value="1"/>
</dbReference>
<evidence type="ECO:0000256" key="1">
    <source>
        <dbReference type="SAM" id="Coils"/>
    </source>
</evidence>
<organism evidence="3 4">
    <name type="scientific">Natronolimnobius baerhuensis</name>
    <dbReference type="NCBI Taxonomy" id="253108"/>
    <lineage>
        <taxon>Archaea</taxon>
        <taxon>Methanobacteriati</taxon>
        <taxon>Methanobacteriota</taxon>
        <taxon>Stenosarchaea group</taxon>
        <taxon>Halobacteria</taxon>
        <taxon>Halobacteriales</taxon>
        <taxon>Natrialbaceae</taxon>
        <taxon>Natronolimnobius</taxon>
    </lineage>
</organism>
<dbReference type="EMBL" id="MWPH01000002">
    <property type="protein sequence ID" value="OVE85017.1"/>
    <property type="molecule type" value="Genomic_DNA"/>
</dbReference>
<feature type="region of interest" description="Disordered" evidence="2">
    <location>
        <begin position="184"/>
        <end position="218"/>
    </location>
</feature>
<keyword evidence="1" id="KW-0175">Coiled coil</keyword>
<keyword evidence="4" id="KW-1185">Reference proteome</keyword>
<evidence type="ECO:0000256" key="2">
    <source>
        <dbReference type="SAM" id="MobiDB-lite"/>
    </source>
</evidence>
<name>A0A202E9W3_9EURY</name>
<feature type="compositionally biased region" description="Polar residues" evidence="2">
    <location>
        <begin position="186"/>
        <end position="217"/>
    </location>
</feature>
<accession>A0A202E9W3</accession>
<evidence type="ECO:0008006" key="5">
    <source>
        <dbReference type="Google" id="ProtNLM"/>
    </source>
</evidence>
<sequence>MTDYPQTAVSDAQHARDPPAVEKSFASLSPTVRAIAVDAVGPREHSVPVALCALASATATHHDSGIELSMTPLTDTSSSDRDQMPFLEDSEVEGLEHLIDAVSLLEGYVRIRAELLTGDRYNDADQRDAAVLASDFLHAAAYEPIADIPIPDHRATELYRILATGSGALAVQFMHAAPAKERAVTAANSNAGTTPQTPADESTDTETTPAATASGSLPPTAVLAGTAATLGATAVGASTEIRTTLETYAHSLTGALSVASTGETGEDPRETTVHVLAGETNVSHAVESEPCETTTTHLERAREACQTLEDRLEATTECDALHRLERATRIPFHANP</sequence>
<evidence type="ECO:0000313" key="4">
    <source>
        <dbReference type="Proteomes" id="UP000196084"/>
    </source>
</evidence>
<comment type="caution">
    <text evidence="3">The sequence shown here is derived from an EMBL/GenBank/DDBJ whole genome shotgun (WGS) entry which is preliminary data.</text>
</comment>
<proteinExistence type="predicted"/>
<reference evidence="3 4" key="1">
    <citation type="submission" date="2017-02" db="EMBL/GenBank/DDBJ databases">
        <title>Natronthermophilus aegyptiacus gen. nov.,sp. nov., an aerobic, extremely halophilic alkalithermophilic archaeon isolated from the athalassohaline Wadi An Natrun, Egypt.</title>
        <authorList>
            <person name="Zhao B."/>
        </authorList>
    </citation>
    <scope>NUCLEOTIDE SEQUENCE [LARGE SCALE GENOMIC DNA]</scope>
    <source>
        <strain evidence="3 4">CGMCC 1.3597</strain>
    </source>
</reference>
<feature type="compositionally biased region" description="Polar residues" evidence="2">
    <location>
        <begin position="1"/>
        <end position="10"/>
    </location>
</feature>
<dbReference type="OrthoDB" id="202855at2157"/>
<dbReference type="InterPro" id="IPR008949">
    <property type="entry name" value="Isoprenoid_synthase_dom_sf"/>
</dbReference>
<feature type="coiled-coil region" evidence="1">
    <location>
        <begin position="291"/>
        <end position="318"/>
    </location>
</feature>
<evidence type="ECO:0000313" key="3">
    <source>
        <dbReference type="EMBL" id="OVE85017.1"/>
    </source>
</evidence>
<protein>
    <recommendedName>
        <fullName evidence="5">Polyprenyl synthetase</fullName>
    </recommendedName>
</protein>